<keyword evidence="2" id="KW-1185">Reference proteome</keyword>
<name>A0A162TBB9_PHYB8</name>
<dbReference type="InParanoid" id="A0A162TBB9"/>
<dbReference type="AlphaFoldDB" id="A0A162TBB9"/>
<accession>A0A162TBB9</accession>
<dbReference type="RefSeq" id="XP_018283763.1">
    <property type="nucleotide sequence ID" value="XM_018442645.1"/>
</dbReference>
<sequence length="447" mass="51182">MSLYFFHLLIFSEYDSTNCENLLKPTVQKNQVTAINETVATWMCRTRVLAMNWRMILLRFHTWYRFHRYVITSDKRLWLSKELKLMKKLLYNQDTNLSKSELIDDDNTSMTLNSDNQESNYYQESVHTPVPVYYGLHSSSLVTTDNVNSINDSASADMAIHNDADPLDLPEHQTSPELPFHVNSSAKWMFKGTNISALFMLFQQSVAAIASSTLLHMETSIHEVLALSHILLLAPQQHSQLMIDTFTEVISDALTKNLVHQSLTLKLNNCDVIYRKVFLIIDSVQMHQLYNDEASVKLLQLCKHVDKHAVCVIRGIAKAIGELPLQAIKNKQSISEYELTTTYFHPILACILSSPKKRVLLLWTNIESDASGDKRPDATLTNLTQLSYEPSLGFGEAKVAQPNTNDNYLCYDFLRLKVFCKEAIGTHHWKACFVFQIHGFTIVFYLM</sequence>
<dbReference type="VEuPathDB" id="FungiDB:PHYBLDRAFT_72360"/>
<reference evidence="2" key="1">
    <citation type="submission" date="2015-06" db="EMBL/GenBank/DDBJ databases">
        <title>Expansion of signal transduction pathways in fungi by whole-genome duplication.</title>
        <authorList>
            <consortium name="DOE Joint Genome Institute"/>
            <person name="Corrochano L.M."/>
            <person name="Kuo A."/>
            <person name="Marcet-Houben M."/>
            <person name="Polaino S."/>
            <person name="Salamov A."/>
            <person name="Villalobos J.M."/>
            <person name="Alvarez M.I."/>
            <person name="Avalos J."/>
            <person name="Benito E.P."/>
            <person name="Benoit I."/>
            <person name="Burger G."/>
            <person name="Camino L.P."/>
            <person name="Canovas D."/>
            <person name="Cerda-Olmedo E."/>
            <person name="Cheng J.-F."/>
            <person name="Dominguez A."/>
            <person name="Elias M."/>
            <person name="Eslava A.P."/>
            <person name="Glaser F."/>
            <person name="Grimwood J."/>
            <person name="Gutierrez G."/>
            <person name="Heitman J."/>
            <person name="Henrissat B."/>
            <person name="Iturriaga E.A."/>
            <person name="Lang B.F."/>
            <person name="Lavin J.L."/>
            <person name="Lee S."/>
            <person name="Li W."/>
            <person name="Lindquist E."/>
            <person name="Lopez-Garcia S."/>
            <person name="Luque E.M."/>
            <person name="Marcos A.T."/>
            <person name="Martin J."/>
            <person name="McCluskey K."/>
            <person name="Medina H.R."/>
            <person name="Miralles-Duran A."/>
            <person name="Miyazaki A."/>
            <person name="Munoz-Torres E."/>
            <person name="Oguiza J.A."/>
            <person name="Ohm R."/>
            <person name="Olmedo M."/>
            <person name="Orejas M."/>
            <person name="Ortiz-Castellanos L."/>
            <person name="Pisabarro A.G."/>
            <person name="Rodriguez-Romero J."/>
            <person name="Ruiz-Herrera J."/>
            <person name="Ruiz-Vazquez R."/>
            <person name="Sanz C."/>
            <person name="Schackwitz W."/>
            <person name="Schmutz J."/>
            <person name="Shahriari M."/>
            <person name="Shelest E."/>
            <person name="Silva-Franco F."/>
            <person name="Soanes D."/>
            <person name="Syed K."/>
            <person name="Tagua V.G."/>
            <person name="Talbot N.J."/>
            <person name="Thon M."/>
            <person name="De vries R.P."/>
            <person name="Wiebenga A."/>
            <person name="Yadav J.S."/>
            <person name="Braun E.L."/>
            <person name="Baker S."/>
            <person name="Garre V."/>
            <person name="Horwitz B."/>
            <person name="Torres-Martinez S."/>
            <person name="Idnurm A."/>
            <person name="Herrera-Estrella A."/>
            <person name="Gabaldon T."/>
            <person name="Grigoriev I.V."/>
        </authorList>
    </citation>
    <scope>NUCLEOTIDE SEQUENCE [LARGE SCALE GENOMIC DNA]</scope>
    <source>
        <strain evidence="2">NRRL 1555(-)</strain>
    </source>
</reference>
<protein>
    <submittedName>
        <fullName evidence="1">Uncharacterized protein</fullName>
    </submittedName>
</protein>
<dbReference type="STRING" id="763407.A0A162TBB9"/>
<dbReference type="GeneID" id="29003551"/>
<evidence type="ECO:0000313" key="1">
    <source>
        <dbReference type="EMBL" id="OAD65723.1"/>
    </source>
</evidence>
<dbReference type="EMBL" id="KV441008">
    <property type="protein sequence ID" value="OAD65723.1"/>
    <property type="molecule type" value="Genomic_DNA"/>
</dbReference>
<dbReference type="OrthoDB" id="2213130at2759"/>
<dbReference type="Proteomes" id="UP000077315">
    <property type="component" value="Unassembled WGS sequence"/>
</dbReference>
<organism evidence="1 2">
    <name type="scientific">Phycomyces blakesleeanus (strain ATCC 8743b / DSM 1359 / FGSC 10004 / NBRC 33097 / NRRL 1555)</name>
    <dbReference type="NCBI Taxonomy" id="763407"/>
    <lineage>
        <taxon>Eukaryota</taxon>
        <taxon>Fungi</taxon>
        <taxon>Fungi incertae sedis</taxon>
        <taxon>Mucoromycota</taxon>
        <taxon>Mucoromycotina</taxon>
        <taxon>Mucoromycetes</taxon>
        <taxon>Mucorales</taxon>
        <taxon>Phycomycetaceae</taxon>
        <taxon>Phycomyces</taxon>
    </lineage>
</organism>
<proteinExistence type="predicted"/>
<gene>
    <name evidence="1" type="ORF">PHYBLDRAFT_72360</name>
</gene>
<evidence type="ECO:0000313" key="2">
    <source>
        <dbReference type="Proteomes" id="UP000077315"/>
    </source>
</evidence>